<dbReference type="Pfam" id="PF01453">
    <property type="entry name" value="B_lectin"/>
    <property type="match status" value="5"/>
</dbReference>
<comment type="caution">
    <text evidence="17">Lacks conserved residue(s) required for the propagation of feature annotation.</text>
</comment>
<dbReference type="EMBL" id="LEKV01001020">
    <property type="protein sequence ID" value="KVI10412.1"/>
    <property type="molecule type" value="Genomic_DNA"/>
</dbReference>
<dbReference type="Pfam" id="PF07714">
    <property type="entry name" value="PK_Tyr_Ser-Thr"/>
    <property type="match status" value="6"/>
</dbReference>
<dbReference type="InterPro" id="IPR000742">
    <property type="entry name" value="EGF"/>
</dbReference>
<keyword evidence="9" id="KW-0418">Kinase</keyword>
<feature type="domain" description="Apple" evidence="24">
    <location>
        <begin position="1304"/>
        <end position="1384"/>
    </location>
</feature>
<evidence type="ECO:0000256" key="9">
    <source>
        <dbReference type="ARBA" id="ARBA00022777"/>
    </source>
</evidence>
<evidence type="ECO:0000256" key="7">
    <source>
        <dbReference type="ARBA" id="ARBA00022729"/>
    </source>
</evidence>
<dbReference type="Pfam" id="PF00954">
    <property type="entry name" value="S_locus_glycop"/>
    <property type="match status" value="5"/>
</dbReference>
<evidence type="ECO:0000313" key="25">
    <source>
        <dbReference type="EMBL" id="KVI10412.1"/>
    </source>
</evidence>
<dbReference type="SMART" id="SM00108">
    <property type="entry name" value="B_lectin"/>
    <property type="match status" value="5"/>
</dbReference>
<keyword evidence="26" id="KW-1185">Reference proteome</keyword>
<dbReference type="InterPro" id="IPR008271">
    <property type="entry name" value="Ser/Thr_kinase_AS"/>
</dbReference>
<dbReference type="InterPro" id="IPR003609">
    <property type="entry name" value="Pan_app"/>
</dbReference>
<dbReference type="SMART" id="SM00220">
    <property type="entry name" value="S_TKc"/>
    <property type="match status" value="3"/>
</dbReference>
<keyword evidence="17" id="KW-0245">EGF-like domain</keyword>
<dbReference type="Gramene" id="KVI10412">
    <property type="protein sequence ID" value="KVI10412"/>
    <property type="gene ID" value="Ccrd_011160"/>
</dbReference>
<feature type="chain" id="PRO_5007176257" description="non-specific serine/threonine protein kinase" evidence="20">
    <location>
        <begin position="22"/>
        <end position="3745"/>
    </location>
</feature>
<feature type="domain" description="Bulb-type lectin" evidence="23">
    <location>
        <begin position="1729"/>
        <end position="1853"/>
    </location>
</feature>
<evidence type="ECO:0000256" key="14">
    <source>
        <dbReference type="ARBA" id="ARBA00023180"/>
    </source>
</evidence>
<keyword evidence="11 19" id="KW-1133">Transmembrane helix</keyword>
<feature type="domain" description="Apple" evidence="24">
    <location>
        <begin position="2045"/>
        <end position="2125"/>
    </location>
</feature>
<dbReference type="InterPro" id="IPR000858">
    <property type="entry name" value="S_locus_glycoprot_dom"/>
</dbReference>
<reference evidence="25 26" key="1">
    <citation type="journal article" date="2016" name="Sci. Rep.">
        <title>The genome sequence of the outbreeding globe artichoke constructed de novo incorporating a phase-aware low-pass sequencing strategy of F1 progeny.</title>
        <authorList>
            <person name="Scaglione D."/>
            <person name="Reyes-Chin-Wo S."/>
            <person name="Acquadro A."/>
            <person name="Froenicke L."/>
            <person name="Portis E."/>
            <person name="Beitel C."/>
            <person name="Tirone M."/>
            <person name="Mauro R."/>
            <person name="Lo Monaco A."/>
            <person name="Mauromicale G."/>
            <person name="Faccioli P."/>
            <person name="Cattivelli L."/>
            <person name="Rieseberg L."/>
            <person name="Michelmore R."/>
            <person name="Lanteri S."/>
        </authorList>
    </citation>
    <scope>NUCLEOTIDE SEQUENCE [LARGE SCALE GENOMIC DNA]</scope>
    <source>
        <strain evidence="25">2C</strain>
    </source>
</reference>
<name>A0A124SHR9_CYNCS</name>
<evidence type="ECO:0000256" key="19">
    <source>
        <dbReference type="SAM" id="Phobius"/>
    </source>
</evidence>
<feature type="domain" description="Protein kinase" evidence="21">
    <location>
        <begin position="1349"/>
        <end position="1640"/>
    </location>
</feature>
<evidence type="ECO:0000256" key="12">
    <source>
        <dbReference type="ARBA" id="ARBA00023136"/>
    </source>
</evidence>
<evidence type="ECO:0000256" key="11">
    <source>
        <dbReference type="ARBA" id="ARBA00022989"/>
    </source>
</evidence>
<dbReference type="FunFam" id="2.90.10.10:FF:000001">
    <property type="entry name" value="G-type lectin S-receptor-like serine/threonine-protein kinase"/>
    <property type="match status" value="5"/>
</dbReference>
<feature type="transmembrane region" description="Helical" evidence="19">
    <location>
        <begin position="1401"/>
        <end position="1423"/>
    </location>
</feature>
<keyword evidence="6 19" id="KW-0812">Transmembrane</keyword>
<feature type="domain" description="Protein kinase" evidence="21">
    <location>
        <begin position="3466"/>
        <end position="3745"/>
    </location>
</feature>
<organism evidence="25 26">
    <name type="scientific">Cynara cardunculus var. scolymus</name>
    <name type="common">Globe artichoke</name>
    <name type="synonym">Cynara scolymus</name>
    <dbReference type="NCBI Taxonomy" id="59895"/>
    <lineage>
        <taxon>Eukaryota</taxon>
        <taxon>Viridiplantae</taxon>
        <taxon>Streptophyta</taxon>
        <taxon>Embryophyta</taxon>
        <taxon>Tracheophyta</taxon>
        <taxon>Spermatophyta</taxon>
        <taxon>Magnoliopsida</taxon>
        <taxon>eudicotyledons</taxon>
        <taxon>Gunneridae</taxon>
        <taxon>Pentapetalae</taxon>
        <taxon>asterids</taxon>
        <taxon>campanulids</taxon>
        <taxon>Asterales</taxon>
        <taxon>Asteraceae</taxon>
        <taxon>Carduoideae</taxon>
        <taxon>Cardueae</taxon>
        <taxon>Carduinae</taxon>
        <taxon>Cynara</taxon>
    </lineage>
</organism>
<comment type="catalytic activity">
    <reaction evidence="16">
        <text>L-seryl-[protein] + ATP = O-phospho-L-seryl-[protein] + ADP + H(+)</text>
        <dbReference type="Rhea" id="RHEA:17989"/>
        <dbReference type="Rhea" id="RHEA-COMP:9863"/>
        <dbReference type="Rhea" id="RHEA-COMP:11604"/>
        <dbReference type="ChEBI" id="CHEBI:15378"/>
        <dbReference type="ChEBI" id="CHEBI:29999"/>
        <dbReference type="ChEBI" id="CHEBI:30616"/>
        <dbReference type="ChEBI" id="CHEBI:83421"/>
        <dbReference type="ChEBI" id="CHEBI:456216"/>
        <dbReference type="EC" id="2.7.11.1"/>
    </reaction>
</comment>
<comment type="caution">
    <text evidence="25">The sequence shown here is derived from an EMBL/GenBank/DDBJ whole genome shotgun (WGS) entry which is preliminary data.</text>
</comment>
<keyword evidence="4" id="KW-0723">Serine/threonine-protein kinase</keyword>
<keyword evidence="13" id="KW-1015">Disulfide bond</keyword>
<dbReference type="Pfam" id="PF11883">
    <property type="entry name" value="DUF3403"/>
    <property type="match status" value="2"/>
</dbReference>
<evidence type="ECO:0000259" key="22">
    <source>
        <dbReference type="PROSITE" id="PS50026"/>
    </source>
</evidence>
<dbReference type="FunFam" id="3.30.200.20:FF:000924">
    <property type="entry name" value="Uncharacterized protein"/>
    <property type="match status" value="2"/>
</dbReference>
<dbReference type="Gene3D" id="2.90.10.10">
    <property type="entry name" value="Bulb-type lectin domain"/>
    <property type="match status" value="5"/>
</dbReference>
<dbReference type="OMA" id="NECNCTA"/>
<keyword evidence="14" id="KW-0325">Glycoprotein</keyword>
<dbReference type="InterPro" id="IPR001480">
    <property type="entry name" value="Bulb-type_lectin_dom"/>
</dbReference>
<evidence type="ECO:0000256" key="1">
    <source>
        <dbReference type="ARBA" id="ARBA00004251"/>
    </source>
</evidence>
<evidence type="ECO:0000256" key="15">
    <source>
        <dbReference type="ARBA" id="ARBA00047899"/>
    </source>
</evidence>
<sequence length="3745" mass="422607">MVGSTVLLGLLVLMIIRKRKEKRQEEDKRKTLNWTQRFHIINGIARGLLYLHQDSRLRIIHRDLKASNILLDHEMNPKISDFGMARSFRGNDTETKTKRVVGTYGYMSPEYAGNGIFSVKSDVFSFGVLVLEIVSGKKSRGFFHMTHNDNLLGHAWRLYNEGNILELVEASLIESNCTFEMLRSIHVGLLCVQNNPDDRPTMSTVIMMMSSDGPLPEPKQPGFYIENDKDEINEGSMGIGIQHKSHPLGSTSQYWGRDHHHYSSMAAPTYRFLISFIFSFYTLITTAADTMAVNQTITDGQTIISAEETFELGFFSPSNTTNNRYLGIWYKRLAAGTVAWVANRETPIANKSGELTLNPDGVLVLRDSITNRIMWSSNATSTIQNPVARLLDTGNLMVVDGDDDSNDPENYIWQSFDHPTDTFLPDLKFGRNLKKGVVTNFTSWKSDDDPSAGEFMIYMDFNGLPQVYQKRGDQIQYRLGSWNGLRYTGMASLKPNPIFTFTHVSNENEIYYKFELINKSVLTKMRISPAGDMVRLNWITRTQGWFLFSTPTVDNCVRYQLCGPYGSCDIEQSPSCACLRGFTPKNPTEWGVADWTSGCRREIALDCGVGEGFRKYSWVKLPDTRKSWFDPNMTLKQCEVKCKNECNCTAYASLDIKYNTGCLLWYEELVDIRTYSDAGQDIFIRLAAAEIEKDKKTSRSKKKVRMIVIPIGVTVLLLGGFLDDGREIAVKRLSDSSTQGVEEFKNEVIVISKLQHRNLVRILGCCVEGQEKMLVYEYMPNNGLDLFLFQEAKRKTLNWTQRFHIINGIARGLLYLHQDSRLRIIHRDLKAANILLDRDMNPKISDFGMARSFGGNDNETNTNRVVGTYGYMSPEYAGDGIFSVKSDVFSFGVLVLEIVSGQKNRGFFHQAHHHNLLGHAWRLYKEEKTSELVDASLDGSMFEVLRSIHVALLCVQNNPDDRPTMSTVIMMLSSDGPLPIPRQPAADTIAVNQTIRDGETIVSPQQTFELGFFTPGNATQNRYLGIWYKRQATGTVAWVANREIPIRNNSGELTLHSDGVLVLRDSTTNTIVWSTSSPGTTTGNPVARLSDSGNLVVVNDDNEPENYIWQSFDHPGDTVLPGMKFGRDLEKGIVTNVTSWKSVDDPSQGTFMVYMDFNGCPQIFIKDGDVIQHRLGIWNGIGYTGMPTLKTNNPIFTYEYVSNENVTYSVFNLINASVLTKTTINPSGDLGWFNWIDRTHGWFLYLTPAGDNCARYALCGVYGRCDIQQSQSCECLRGFTPKRPDQWDISDWSDGCQREIPLNCSFGEGFRKYSSMKLPDTRQSWYDTNMSLEQCRVKCRNECNCTAYTQLDIKYNTGCLLWYDELIDMRTFPNTGQDIYIKMAAAELAKDMKVSRKKKQVVVIAIPVAVGLGILLGVCLLIIRKKMNKKLKGQAFVVSVTQDPIEPKDVINVPLFKLSALLVATDNFSLNNKLGEGDSRLRIIHRDLKAANILLDHDMNPKISDFGLARSFRGNETETNTIRVMGTYGYMSPEYAGDGIFSVKSDVFSFGVLVLEITSGKKNRGFSHEDHNHNLLGHAWRLHREGKALELVDESLIETGHTFEVLLSIRVALLCVQHDPRDRPNMSTVVMMLSGDESRLPEPKQPGFYKEDDRFGPENSSSMQTQNSNNDVTITLMDARHQPLLQFTNITGTYEPTLKHPTTSSMELLPVFWFSTIFFHALFICTNASDTMIVNQTVRDGETIVSPQQTFELGFFTPANTSKSHRYLGIWYKRKATGTVAWVANREIPIRNNSGELTLHSDGVLVLRDSTTNQVVWSSTSSETAENPVARLLDSGNLMVVDRDDGPENYIWQSFDYPGDTALAGVKVGRNLERGVVTNLTSWKNVDDPAQGQFRVYMDFNGFPQLFHNNGDMIHHRLGSWNGLAFTGMPGNQNSIYELNYVSNENEIYAIFNLIDNSIFSRLRLTPEGNLDRYNWNNQTHDWIVVSTPVSDMCVQYALCGVYGSCEIEKSPPCGCLKGFTPKNPHRWDLADWNSGCEREIALDCGVEEGFRMYSSMKLPDTRQSWFDKNMSIEQCEAKCRRECNCTAYTTLDVKYHTGCLLWYHELIDMRRFTDDGQDIYIRMAASELDLQLFSLSTLLAATDNFSDNNKLGQGGFGPVYKGLLDDGREIAVKRLSEDSTQGVEEFKNEVIFVSNLQHRNLVKILGYCIEREEKLLVYEYMPNKGLDLFLFHESVSKTLDWSQRFHIINGIARGLLYLHQDSRLQIIHRDLKVANILLDHDMNPKISDFGLARSFRGNETETNTKRVVGTYGYMSPEYAGGGIISTKSDVFSFGVLVLEIVSGKKNRRFFHQARDDNLLGHVRIFLDTIFINQTIRDGETIVSARQSFELGFFSPGNTSENRYLGIWYKRLATGTVVWVANRETPIRNKTGELTLHPDGVLELRDTATDIIVWSTNTKGSAQNLVARLLDSGNLVVIDNDDDNQLENYVWQSFDHPGDTILPGMKFGWNFVRGIVTNFTSWKNADDPSKGPFMAYMNLNGLPQLYQNNGDSIQNRLGSWNGHAFTARPGVTPPSIYTIKYVSNEREIYTKFDFTNDSVLSRLTVTSSGITGRFTWVNRTQGWFLFAPFNADTCERYALCGVYGTCDSTKSTTCGCLEGFEPKSQTQWDISDWTSGCQREVALDCGVREGFRKYQFMKLPDTRRSWYDTNMTLEQCNTKCRNECNCTAYATLNVEYGTGCLLCLSTLVVATNNFSFKNKLGQGGFGPVYKGILKDGQEVAVKRLSESSSQGVEEFKNEVIFISRLQHRNLVKILGYCFEGREKMLIYEYMPNKGLDLFLFNKNKSKTLDWLQRCHIINGIARGLLYLHEDSRLRIIHRDLKAANILLDYDMNPKISDFGLARSFGGNETTTNTNRVVGTYGYMSPEYAGNGIFSVKSDVFSFGVLMLEIAWRLHNEGKALELVDSSLIESDDTSKMLRSIQVGLLCVQNNLEDRPNMSTVVMMLSSEGQLPEPKHPGFYREVGYEIENSSLVGGMTEVGSRDWVVVTVGDRRGSWVEVIVERLGESHVAFFQQVCHRRRSSPPLPVGLVAASSSKSSPSPPSSTDTISANQTIRNGETIVSPQQTFELGFFKPGNSTNRYYVGIWYKKISTGTVVWVANRNTPLTTTSGELTLTPHGLMVLRTAAGNIVWSSANSSTPAARNLVARLLDTGNLIIHDQHSVDQENPIWQSFDFPTDGLLPGMKLGQDLVTGIERHFTSWKSADDPSAGEFSAWLDTRGYPQVILKEGQQIKFRAGPWNGLRFSGEPDLRPNPIYNFHFVLNSKEIYYQYNLIDTSVVTRVVLQPNGRMERLLWINSRQEWIVYLTPETDNCDRYAMCRSFGSCNIDNSPACDCLEGFEPTAPEQWTVADWSQGCRYRTPLDCGPGEGFKKYTNLKLPDTQWSRFNLTMNHEGCERVCKSNCSCTAYTSVNISGPGSGCLLWFDSTENSESSSGGRRARVIVPVATEIAVKRLAKTSTQGLHEFKNEVISISKLQHRNLVKLLGCCIEGAEKMLIYEYMPNKGLDSFIFDKTRSKLLDWPVRFHIIDGIARGLLYLHRDSRLRIIHRDLKVSNILLDSNMNPKISDFGMARSFGRNQIEANTNRVAWGLHKEGRSLQLVAKCLVESINLSQVLRSIHVGLLCVQRHPEDRPTMTSVILMLGSEGPLPSPKEPGFFIGKTSENTRYSSSTFETSSTNELSITTLNGR</sequence>
<dbReference type="InterPro" id="IPR036426">
    <property type="entry name" value="Bulb-type_lectin_dom_sf"/>
</dbReference>
<feature type="domain" description="Protein kinase" evidence="21">
    <location>
        <begin position="672"/>
        <end position="978"/>
    </location>
</feature>
<evidence type="ECO:0000256" key="10">
    <source>
        <dbReference type="ARBA" id="ARBA00022840"/>
    </source>
</evidence>
<keyword evidence="8" id="KW-0547">Nucleotide-binding</keyword>
<dbReference type="InterPro" id="IPR021820">
    <property type="entry name" value="S-locus_recpt_kinase_C"/>
</dbReference>
<dbReference type="CDD" id="cd01098">
    <property type="entry name" value="PAN_AP_plant"/>
    <property type="match status" value="5"/>
</dbReference>
<dbReference type="SMART" id="SM00181">
    <property type="entry name" value="EGF"/>
    <property type="match status" value="5"/>
</dbReference>
<keyword evidence="3" id="KW-1003">Cell membrane</keyword>
<dbReference type="PROSITE" id="PS50948">
    <property type="entry name" value="PAN"/>
    <property type="match status" value="5"/>
</dbReference>
<comment type="subcellular location">
    <subcellularLocation>
        <location evidence="1">Cell membrane</location>
        <topology evidence="1">Single-pass type I membrane protein</topology>
    </subcellularLocation>
</comment>
<dbReference type="EC" id="2.7.11.1" evidence="2"/>
<dbReference type="PANTHER" id="PTHR27002:SF932">
    <property type="entry name" value="RECEPTOR-LIKE SERINE_THREONINE-PROTEIN KINASE"/>
    <property type="match status" value="1"/>
</dbReference>
<evidence type="ECO:0000256" key="18">
    <source>
        <dbReference type="SAM" id="MobiDB-lite"/>
    </source>
</evidence>
<dbReference type="CDD" id="cd14066">
    <property type="entry name" value="STKc_IRAK"/>
    <property type="match status" value="1"/>
</dbReference>
<feature type="domain" description="Protein kinase" evidence="21">
    <location>
        <begin position="2146"/>
        <end position="2440"/>
    </location>
</feature>
<dbReference type="GO" id="GO:0005886">
    <property type="term" value="C:plasma membrane"/>
    <property type="evidence" value="ECO:0007669"/>
    <property type="project" value="UniProtKB-SubCell"/>
</dbReference>
<evidence type="ECO:0000256" key="6">
    <source>
        <dbReference type="ARBA" id="ARBA00022692"/>
    </source>
</evidence>
<keyword evidence="10" id="KW-0067">ATP-binding</keyword>
<evidence type="ECO:0000256" key="13">
    <source>
        <dbReference type="ARBA" id="ARBA00023157"/>
    </source>
</evidence>
<keyword evidence="5" id="KW-0808">Transferase</keyword>
<accession>A0A124SHR9</accession>
<feature type="domain" description="Apple" evidence="24">
    <location>
        <begin position="2685"/>
        <end position="2761"/>
    </location>
</feature>
<evidence type="ECO:0000256" key="8">
    <source>
        <dbReference type="ARBA" id="ARBA00022741"/>
    </source>
</evidence>
<evidence type="ECO:0000256" key="20">
    <source>
        <dbReference type="SAM" id="SignalP"/>
    </source>
</evidence>
<comment type="catalytic activity">
    <reaction evidence="15">
        <text>L-threonyl-[protein] + ATP = O-phospho-L-threonyl-[protein] + ADP + H(+)</text>
        <dbReference type="Rhea" id="RHEA:46608"/>
        <dbReference type="Rhea" id="RHEA-COMP:11060"/>
        <dbReference type="Rhea" id="RHEA-COMP:11605"/>
        <dbReference type="ChEBI" id="CHEBI:15378"/>
        <dbReference type="ChEBI" id="CHEBI:30013"/>
        <dbReference type="ChEBI" id="CHEBI:30616"/>
        <dbReference type="ChEBI" id="CHEBI:61977"/>
        <dbReference type="ChEBI" id="CHEBI:456216"/>
        <dbReference type="EC" id="2.7.11.1"/>
    </reaction>
</comment>
<dbReference type="InterPro" id="IPR001245">
    <property type="entry name" value="Ser-Thr/Tyr_kinase_cat_dom"/>
</dbReference>
<dbReference type="PROSITE" id="PS50026">
    <property type="entry name" value="EGF_3"/>
    <property type="match status" value="3"/>
</dbReference>
<evidence type="ECO:0000259" key="23">
    <source>
        <dbReference type="PROSITE" id="PS50927"/>
    </source>
</evidence>
<feature type="domain" description="Bulb-type lectin" evidence="23">
    <location>
        <begin position="288"/>
        <end position="411"/>
    </location>
</feature>
<feature type="domain" description="Apple" evidence="24">
    <location>
        <begin position="607"/>
        <end position="687"/>
    </location>
</feature>
<dbReference type="InterPro" id="IPR011009">
    <property type="entry name" value="Kinase-like_dom_sf"/>
</dbReference>
<proteinExistence type="predicted"/>
<evidence type="ECO:0000256" key="4">
    <source>
        <dbReference type="ARBA" id="ARBA00022527"/>
    </source>
</evidence>
<dbReference type="PROSITE" id="PS50011">
    <property type="entry name" value="PROTEIN_KINASE_DOM"/>
    <property type="match status" value="6"/>
</dbReference>
<dbReference type="InterPro" id="IPR000719">
    <property type="entry name" value="Prot_kinase_dom"/>
</dbReference>
<dbReference type="Pfam" id="PF08276">
    <property type="entry name" value="PAN_2"/>
    <property type="match status" value="5"/>
</dbReference>
<dbReference type="CDD" id="cd00028">
    <property type="entry name" value="B_lectin"/>
    <property type="match status" value="5"/>
</dbReference>
<dbReference type="Proteomes" id="UP000243975">
    <property type="component" value="Unassembled WGS sequence"/>
</dbReference>
<dbReference type="SMART" id="SM00473">
    <property type="entry name" value="PAN_AP"/>
    <property type="match status" value="5"/>
</dbReference>
<evidence type="ECO:0000259" key="24">
    <source>
        <dbReference type="PROSITE" id="PS50948"/>
    </source>
</evidence>
<feature type="domain" description="EGF-like" evidence="22">
    <location>
        <begin position="552"/>
        <end position="588"/>
    </location>
</feature>
<dbReference type="Gene3D" id="3.30.200.20">
    <property type="entry name" value="Phosphorylase Kinase, domain 1"/>
    <property type="match status" value="4"/>
</dbReference>
<feature type="domain" description="EGF-like" evidence="22">
    <location>
        <begin position="3367"/>
        <end position="3403"/>
    </location>
</feature>
<evidence type="ECO:0000256" key="16">
    <source>
        <dbReference type="ARBA" id="ARBA00048679"/>
    </source>
</evidence>
<dbReference type="GO" id="GO:0004674">
    <property type="term" value="F:protein serine/threonine kinase activity"/>
    <property type="evidence" value="ECO:0007669"/>
    <property type="project" value="UniProtKB-KW"/>
</dbReference>
<gene>
    <name evidence="25" type="ORF">Ccrd_011160</name>
</gene>
<dbReference type="SUPFAM" id="SSF56112">
    <property type="entry name" value="Protein kinase-like (PK-like)"/>
    <property type="match status" value="6"/>
</dbReference>
<feature type="domain" description="Bulb-type lectin" evidence="23">
    <location>
        <begin position="3104"/>
        <end position="3228"/>
    </location>
</feature>
<dbReference type="GO" id="GO:0005524">
    <property type="term" value="F:ATP binding"/>
    <property type="evidence" value="ECO:0007669"/>
    <property type="project" value="UniProtKB-KW"/>
</dbReference>
<evidence type="ECO:0000313" key="26">
    <source>
        <dbReference type="Proteomes" id="UP000243975"/>
    </source>
</evidence>
<dbReference type="PROSITE" id="PS50927">
    <property type="entry name" value="BULB_LECTIN"/>
    <property type="match status" value="5"/>
</dbReference>
<dbReference type="PANTHER" id="PTHR27002">
    <property type="entry name" value="RECEPTOR-LIKE SERINE/THREONINE-PROTEIN KINASE SD1-8"/>
    <property type="match status" value="1"/>
</dbReference>
<feature type="signal peptide" evidence="20">
    <location>
        <begin position="1"/>
        <end position="21"/>
    </location>
</feature>
<feature type="domain" description="Bulb-type lectin" evidence="23">
    <location>
        <begin position="2367"/>
        <end position="2490"/>
    </location>
</feature>
<dbReference type="PROSITE" id="PS00108">
    <property type="entry name" value="PROTEIN_KINASE_ST"/>
    <property type="match status" value="6"/>
</dbReference>
<dbReference type="SUPFAM" id="SSF51110">
    <property type="entry name" value="alpha-D-mannose-specific plant lectins"/>
    <property type="match status" value="5"/>
</dbReference>
<dbReference type="GO" id="GO:0048544">
    <property type="term" value="P:recognition of pollen"/>
    <property type="evidence" value="ECO:0007669"/>
    <property type="project" value="InterPro"/>
</dbReference>
<evidence type="ECO:0000259" key="21">
    <source>
        <dbReference type="PROSITE" id="PS50011"/>
    </source>
</evidence>
<feature type="domain" description="Apple" evidence="24">
    <location>
        <begin position="3422"/>
        <end position="3504"/>
    </location>
</feature>
<dbReference type="FunFam" id="1.10.510.10:FF:001019">
    <property type="entry name" value="G-type lectin S-receptor-like serine/threonine-protein kinase B120"/>
    <property type="match status" value="1"/>
</dbReference>
<keyword evidence="12 19" id="KW-0472">Membrane</keyword>
<feature type="transmembrane region" description="Helical" evidence="19">
    <location>
        <begin position="1708"/>
        <end position="1729"/>
    </location>
</feature>
<keyword evidence="7 20" id="KW-0732">Signal</keyword>
<feature type="domain" description="Protein kinase" evidence="21">
    <location>
        <begin position="2754"/>
        <end position="3018"/>
    </location>
</feature>
<protein>
    <recommendedName>
        <fullName evidence="2">non-specific serine/threonine protein kinase</fullName>
        <ecNumber evidence="2">2.7.11.1</ecNumber>
    </recommendedName>
</protein>
<evidence type="ECO:0000256" key="3">
    <source>
        <dbReference type="ARBA" id="ARBA00022475"/>
    </source>
</evidence>
<feature type="domain" description="EGF-like" evidence="22">
    <location>
        <begin position="1249"/>
        <end position="1285"/>
    </location>
</feature>
<feature type="region of interest" description="Disordered" evidence="18">
    <location>
        <begin position="3086"/>
        <end position="3109"/>
    </location>
</feature>
<feature type="domain" description="Bulb-type lectin" evidence="23">
    <location>
        <begin position="986"/>
        <end position="1110"/>
    </location>
</feature>
<evidence type="ECO:0000256" key="17">
    <source>
        <dbReference type="PROSITE-ProRule" id="PRU00076"/>
    </source>
</evidence>
<evidence type="ECO:0000256" key="2">
    <source>
        <dbReference type="ARBA" id="ARBA00012513"/>
    </source>
</evidence>
<dbReference type="FunFam" id="1.10.510.10:FF:000060">
    <property type="entry name" value="G-type lectin S-receptor-like serine/threonine-protein kinase"/>
    <property type="match status" value="5"/>
</dbReference>
<feature type="domain" description="Protein kinase" evidence="21">
    <location>
        <begin position="1"/>
        <end position="223"/>
    </location>
</feature>
<dbReference type="FunFam" id="3.30.200.20:FF:000195">
    <property type="entry name" value="G-type lectin S-receptor-like serine/threonine-protein kinase"/>
    <property type="match status" value="2"/>
</dbReference>
<dbReference type="Gene3D" id="1.10.510.10">
    <property type="entry name" value="Transferase(Phosphotransferase) domain 1"/>
    <property type="match status" value="6"/>
</dbReference>
<evidence type="ECO:0000256" key="5">
    <source>
        <dbReference type="ARBA" id="ARBA00022679"/>
    </source>
</evidence>